<evidence type="ECO:0000313" key="2">
    <source>
        <dbReference type="Proteomes" id="UP001153331"/>
    </source>
</evidence>
<keyword evidence="2" id="KW-1185">Reference proteome</keyword>
<dbReference type="Proteomes" id="UP001153331">
    <property type="component" value="Unassembled WGS sequence"/>
</dbReference>
<evidence type="ECO:0000313" key="1">
    <source>
        <dbReference type="EMBL" id="KAJ8107325.1"/>
    </source>
</evidence>
<name>A0ACC2HWS2_9PLEO</name>
<accession>A0ACC2HWS2</accession>
<organism evidence="1 2">
    <name type="scientific">Boeremia exigua</name>
    <dbReference type="NCBI Taxonomy" id="749465"/>
    <lineage>
        <taxon>Eukaryota</taxon>
        <taxon>Fungi</taxon>
        <taxon>Dikarya</taxon>
        <taxon>Ascomycota</taxon>
        <taxon>Pezizomycotina</taxon>
        <taxon>Dothideomycetes</taxon>
        <taxon>Pleosporomycetidae</taxon>
        <taxon>Pleosporales</taxon>
        <taxon>Pleosporineae</taxon>
        <taxon>Didymellaceae</taxon>
        <taxon>Boeremia</taxon>
    </lineage>
</organism>
<reference evidence="1" key="1">
    <citation type="submission" date="2022-11" db="EMBL/GenBank/DDBJ databases">
        <title>Genome Sequence of Boeremia exigua.</title>
        <authorList>
            <person name="Buettner E."/>
        </authorList>
    </citation>
    <scope>NUCLEOTIDE SEQUENCE</scope>
    <source>
        <strain evidence="1">CU02</strain>
    </source>
</reference>
<sequence>MHALDAECRSGDLKFLRTARPATLAFSALPCLESAIYCFAPPASHYQGLWKGRSAGVGGSRLCGHGKLPEEALRRCPESSLGPRPEYGPAQYRSKMLSRAPGRWFRNVDKQTSSVICRFRAASTPLGLATVSREFSRKSRSHEASREMITKRSSAVFLVNGTA</sequence>
<comment type="caution">
    <text evidence="1">The sequence shown here is derived from an EMBL/GenBank/DDBJ whole genome shotgun (WGS) entry which is preliminary data.</text>
</comment>
<proteinExistence type="predicted"/>
<protein>
    <submittedName>
        <fullName evidence="1">Uncharacterized protein</fullName>
    </submittedName>
</protein>
<dbReference type="EMBL" id="JAPHNI010000953">
    <property type="protein sequence ID" value="KAJ8107325.1"/>
    <property type="molecule type" value="Genomic_DNA"/>
</dbReference>
<gene>
    <name evidence="1" type="ORF">OPT61_g8945</name>
</gene>